<protein>
    <submittedName>
        <fullName evidence="2">Uncharacterized protein LOC113854257 isoform X2</fullName>
    </submittedName>
</protein>
<keyword evidence="1" id="KW-1185">Reference proteome</keyword>
<gene>
    <name evidence="2" type="primary">LOC113854257</name>
</gene>
<reference evidence="1" key="1">
    <citation type="journal article" date="2019" name="Toxins">
        <title>Detection of Abrin-Like and Prepropulchellin-Like Toxin Genes and Transcripts Using Whole Genome Sequencing and Full-Length Transcript Sequencing of Abrus precatorius.</title>
        <authorList>
            <person name="Hovde B.T."/>
            <person name="Daligault H.E."/>
            <person name="Hanschen E.R."/>
            <person name="Kunde Y.A."/>
            <person name="Johnson M.B."/>
            <person name="Starkenburg S.R."/>
            <person name="Johnson S.L."/>
        </authorList>
    </citation>
    <scope>NUCLEOTIDE SEQUENCE [LARGE SCALE GENOMIC DNA]</scope>
</reference>
<organism evidence="1 2">
    <name type="scientific">Abrus precatorius</name>
    <name type="common">Indian licorice</name>
    <name type="synonym">Glycine abrus</name>
    <dbReference type="NCBI Taxonomy" id="3816"/>
    <lineage>
        <taxon>Eukaryota</taxon>
        <taxon>Viridiplantae</taxon>
        <taxon>Streptophyta</taxon>
        <taxon>Embryophyta</taxon>
        <taxon>Tracheophyta</taxon>
        <taxon>Spermatophyta</taxon>
        <taxon>Magnoliopsida</taxon>
        <taxon>eudicotyledons</taxon>
        <taxon>Gunneridae</taxon>
        <taxon>Pentapetalae</taxon>
        <taxon>rosids</taxon>
        <taxon>fabids</taxon>
        <taxon>Fabales</taxon>
        <taxon>Fabaceae</taxon>
        <taxon>Papilionoideae</taxon>
        <taxon>50 kb inversion clade</taxon>
        <taxon>NPAAA clade</taxon>
        <taxon>indigoferoid/millettioid clade</taxon>
        <taxon>Abreae</taxon>
        <taxon>Abrus</taxon>
    </lineage>
</organism>
<accession>A0A8B8KB18</accession>
<reference evidence="2" key="2">
    <citation type="submission" date="2025-08" db="UniProtKB">
        <authorList>
            <consortium name="RefSeq"/>
        </authorList>
    </citation>
    <scope>IDENTIFICATION</scope>
    <source>
        <tissue evidence="2">Young leaves</tissue>
    </source>
</reference>
<evidence type="ECO:0000313" key="1">
    <source>
        <dbReference type="Proteomes" id="UP000694853"/>
    </source>
</evidence>
<dbReference type="RefSeq" id="XP_027340965.1">
    <property type="nucleotide sequence ID" value="XM_027485164.1"/>
</dbReference>
<evidence type="ECO:0000313" key="2">
    <source>
        <dbReference type="RefSeq" id="XP_027340965.1"/>
    </source>
</evidence>
<name>A0A8B8KB18_ABRPR</name>
<proteinExistence type="predicted"/>
<dbReference type="PANTHER" id="PTHR31350">
    <property type="entry name" value="SI:DKEY-261L7.2"/>
    <property type="match status" value="1"/>
</dbReference>
<sequence length="367" mass="41131">MCSIPTSSFLGINTTFPKFQLCPSRLPSSSCSRVVCHVGSNSNVQHVASDLKFVLHDALDASGIDTTHAREARENFCSQIQRFTDVERETSICINRSVDLGRTALYIDAEDDSLVSHSSVPLPVDAFVTRLDDISMDYCPHYSPEYDSSPEKFLESIERFLYVHKENQCTSIGATITLSPLRNNISDIQVVSEEKPVTSRHLIDLFSCVEQVLTNRSGSTAMLSLIYSEILKMLRLWGLLYFDAEIFFPHDALSLPKGYHKQKSKESDQAHIMTSGNLLVGILNDLKHAFWPFQHDHSKNLFLRAANAANCIDRTDFVGESGLQIASAKAAQHRLDRGVWTSVRFGDMRRSLSGTNMMQFISELSIL</sequence>
<dbReference type="GeneID" id="113854257"/>
<dbReference type="Proteomes" id="UP000694853">
    <property type="component" value="Unplaced"/>
</dbReference>
<dbReference type="PANTHER" id="PTHR31350:SF29">
    <property type="entry name" value="PROTEIN SIRB1 N-TERMINAL DOMAIN-CONTAINING PROTEIN"/>
    <property type="match status" value="1"/>
</dbReference>
<dbReference type="AlphaFoldDB" id="A0A8B8KB18"/>